<organism evidence="1 2">
    <name type="scientific">Smallanthus sonchifolius</name>
    <dbReference type="NCBI Taxonomy" id="185202"/>
    <lineage>
        <taxon>Eukaryota</taxon>
        <taxon>Viridiplantae</taxon>
        <taxon>Streptophyta</taxon>
        <taxon>Embryophyta</taxon>
        <taxon>Tracheophyta</taxon>
        <taxon>Spermatophyta</taxon>
        <taxon>Magnoliopsida</taxon>
        <taxon>eudicotyledons</taxon>
        <taxon>Gunneridae</taxon>
        <taxon>Pentapetalae</taxon>
        <taxon>asterids</taxon>
        <taxon>campanulids</taxon>
        <taxon>Asterales</taxon>
        <taxon>Asteraceae</taxon>
        <taxon>Asteroideae</taxon>
        <taxon>Heliantheae alliance</taxon>
        <taxon>Millerieae</taxon>
        <taxon>Smallanthus</taxon>
    </lineage>
</organism>
<accession>A0ACB9A179</accession>
<dbReference type="Proteomes" id="UP001056120">
    <property type="component" value="Linkage Group LG25"/>
</dbReference>
<name>A0ACB9A179_9ASTR</name>
<protein>
    <submittedName>
        <fullName evidence="1">Uncharacterized protein</fullName>
    </submittedName>
</protein>
<comment type="caution">
    <text evidence="1">The sequence shown here is derived from an EMBL/GenBank/DDBJ whole genome shotgun (WGS) entry which is preliminary data.</text>
</comment>
<sequence>MHRLGEGFASGIIDLGGLEVCQITSFKKIWSTSQDGSDATHVTFFEPSPIPDGFSMLGCWSTNSSCYVWLPTPPEGYRSVGYIVTTSPEKPSFDKIRCVRADLTDELEADALLWSSDDVNVYGLRPKVRGRQAQGVCVGQIDALIKEYSPRFYFHPKETYFVASTQWYFTNGVQLYHAGDESNPIPVESTGSNLPQGGSNDDTYWLDLPVDETEREGQER</sequence>
<reference evidence="1 2" key="2">
    <citation type="journal article" date="2022" name="Mol. Ecol. Resour.">
        <title>The genomes of chicory, endive, great burdock and yacon provide insights into Asteraceae paleo-polyploidization history and plant inulin production.</title>
        <authorList>
            <person name="Fan W."/>
            <person name="Wang S."/>
            <person name="Wang H."/>
            <person name="Wang A."/>
            <person name="Jiang F."/>
            <person name="Liu H."/>
            <person name="Zhao H."/>
            <person name="Xu D."/>
            <person name="Zhang Y."/>
        </authorList>
    </citation>
    <scope>NUCLEOTIDE SEQUENCE [LARGE SCALE GENOMIC DNA]</scope>
    <source>
        <strain evidence="2">cv. Yunnan</strain>
        <tissue evidence="1">Leaves</tissue>
    </source>
</reference>
<reference evidence="2" key="1">
    <citation type="journal article" date="2022" name="Mol. Ecol. Resour.">
        <title>The genomes of chicory, endive, great burdock and yacon provide insights into Asteraceae palaeo-polyploidization history and plant inulin production.</title>
        <authorList>
            <person name="Fan W."/>
            <person name="Wang S."/>
            <person name="Wang H."/>
            <person name="Wang A."/>
            <person name="Jiang F."/>
            <person name="Liu H."/>
            <person name="Zhao H."/>
            <person name="Xu D."/>
            <person name="Zhang Y."/>
        </authorList>
    </citation>
    <scope>NUCLEOTIDE SEQUENCE [LARGE SCALE GENOMIC DNA]</scope>
    <source>
        <strain evidence="2">cv. Yunnan</strain>
    </source>
</reference>
<evidence type="ECO:0000313" key="1">
    <source>
        <dbReference type="EMBL" id="KAI3703583.1"/>
    </source>
</evidence>
<gene>
    <name evidence="1" type="ORF">L1987_73773</name>
</gene>
<keyword evidence="2" id="KW-1185">Reference proteome</keyword>
<proteinExistence type="predicted"/>
<dbReference type="EMBL" id="CM042042">
    <property type="protein sequence ID" value="KAI3703583.1"/>
    <property type="molecule type" value="Genomic_DNA"/>
</dbReference>
<evidence type="ECO:0000313" key="2">
    <source>
        <dbReference type="Proteomes" id="UP001056120"/>
    </source>
</evidence>